<dbReference type="Proteomes" id="UP001162131">
    <property type="component" value="Unassembled WGS sequence"/>
</dbReference>
<comment type="cofactor">
    <cofactor evidence="1">
        <name>Mg(2+)</name>
        <dbReference type="ChEBI" id="CHEBI:18420"/>
    </cofactor>
    <text evidence="1">Binds 2 magnesium ions per subunit.</text>
</comment>
<dbReference type="AlphaFoldDB" id="A0AAU9JAL6"/>
<evidence type="ECO:0000313" key="3">
    <source>
        <dbReference type="Proteomes" id="UP001162131"/>
    </source>
</evidence>
<dbReference type="SUPFAM" id="SSF101478">
    <property type="entry name" value="ADP-ribosylglycohydrolase"/>
    <property type="match status" value="1"/>
</dbReference>
<dbReference type="InterPro" id="IPR050792">
    <property type="entry name" value="ADP-ribosylglycohydrolase"/>
</dbReference>
<comment type="caution">
    <text evidence="2">The sequence shown here is derived from an EMBL/GenBank/DDBJ whole genome shotgun (WGS) entry which is preliminary data.</text>
</comment>
<dbReference type="GO" id="GO:0046872">
    <property type="term" value="F:metal ion binding"/>
    <property type="evidence" value="ECO:0007669"/>
    <property type="project" value="UniProtKB-KW"/>
</dbReference>
<dbReference type="InterPro" id="IPR036705">
    <property type="entry name" value="Ribosyl_crysJ1_sf"/>
</dbReference>
<evidence type="ECO:0008006" key="4">
    <source>
        <dbReference type="Google" id="ProtNLM"/>
    </source>
</evidence>
<dbReference type="PANTHER" id="PTHR16222:SF28">
    <property type="entry name" value="ADP-RIBOSYLGLYCOHYDROLASE"/>
    <property type="match status" value="1"/>
</dbReference>
<feature type="binding site" evidence="1">
    <location>
        <position position="325"/>
    </location>
    <ligand>
        <name>Mg(2+)</name>
        <dbReference type="ChEBI" id="CHEBI:18420"/>
        <label>1</label>
    </ligand>
</feature>
<organism evidence="2 3">
    <name type="scientific">Blepharisma stoltei</name>
    <dbReference type="NCBI Taxonomy" id="1481888"/>
    <lineage>
        <taxon>Eukaryota</taxon>
        <taxon>Sar</taxon>
        <taxon>Alveolata</taxon>
        <taxon>Ciliophora</taxon>
        <taxon>Postciliodesmatophora</taxon>
        <taxon>Heterotrichea</taxon>
        <taxon>Heterotrichida</taxon>
        <taxon>Blepharismidae</taxon>
        <taxon>Blepharisma</taxon>
    </lineage>
</organism>
<feature type="binding site" evidence="1">
    <location>
        <position position="81"/>
    </location>
    <ligand>
        <name>Mg(2+)</name>
        <dbReference type="ChEBI" id="CHEBI:18420"/>
        <label>1</label>
    </ligand>
</feature>
<evidence type="ECO:0000256" key="1">
    <source>
        <dbReference type="PIRSR" id="PIRSR605502-1"/>
    </source>
</evidence>
<dbReference type="EMBL" id="CAJZBQ010000032">
    <property type="protein sequence ID" value="CAG9322512.1"/>
    <property type="molecule type" value="Genomic_DNA"/>
</dbReference>
<keyword evidence="3" id="KW-1185">Reference proteome</keyword>
<name>A0AAU9JAL6_9CILI</name>
<keyword evidence="1" id="KW-0460">Magnesium</keyword>
<feature type="binding site" evidence="1">
    <location>
        <position position="328"/>
    </location>
    <ligand>
        <name>Mg(2+)</name>
        <dbReference type="ChEBI" id="CHEBI:18420"/>
        <label>1</label>
    </ligand>
</feature>
<feature type="binding site" evidence="1">
    <location>
        <position position="80"/>
    </location>
    <ligand>
        <name>Mg(2+)</name>
        <dbReference type="ChEBI" id="CHEBI:18420"/>
        <label>1</label>
    </ligand>
</feature>
<dbReference type="Gene3D" id="1.10.4080.10">
    <property type="entry name" value="ADP-ribosylation/Crystallin J1"/>
    <property type="match status" value="1"/>
</dbReference>
<reference evidence="2" key="1">
    <citation type="submission" date="2021-09" db="EMBL/GenBank/DDBJ databases">
        <authorList>
            <consortium name="AG Swart"/>
            <person name="Singh M."/>
            <person name="Singh A."/>
            <person name="Seah K."/>
            <person name="Emmerich C."/>
        </authorList>
    </citation>
    <scope>NUCLEOTIDE SEQUENCE</scope>
    <source>
        <strain evidence="2">ATCC30299</strain>
    </source>
</reference>
<dbReference type="PANTHER" id="PTHR16222">
    <property type="entry name" value="ADP-RIBOSYLGLYCOHYDROLASE"/>
    <property type="match status" value="1"/>
</dbReference>
<gene>
    <name evidence="2" type="ORF">BSTOLATCC_MIC31641</name>
</gene>
<evidence type="ECO:0000313" key="2">
    <source>
        <dbReference type="EMBL" id="CAG9322512.1"/>
    </source>
</evidence>
<proteinExistence type="predicted"/>
<protein>
    <recommendedName>
        <fullName evidence="4">ADP-ribosylglycohydrolase</fullName>
    </recommendedName>
</protein>
<dbReference type="InterPro" id="IPR005502">
    <property type="entry name" value="Ribosyl_crysJ1"/>
</dbReference>
<accession>A0AAU9JAL6</accession>
<feature type="binding site" evidence="1">
    <location>
        <position position="327"/>
    </location>
    <ligand>
        <name>Mg(2+)</name>
        <dbReference type="ChEBI" id="CHEBI:18420"/>
        <label>1</label>
    </ligand>
</feature>
<feature type="binding site" evidence="1">
    <location>
        <position position="82"/>
    </location>
    <ligand>
        <name>Mg(2+)</name>
        <dbReference type="ChEBI" id="CHEBI:18420"/>
        <label>1</label>
    </ligand>
</feature>
<dbReference type="Pfam" id="PF03747">
    <property type="entry name" value="ADP_ribosyl_GH"/>
    <property type="match status" value="1"/>
</dbReference>
<keyword evidence="1" id="KW-0479">Metal-binding</keyword>
<sequence length="373" mass="42127">MEQSTSEILRRHISVILPYSREELIDKIRGCIFGQAIGDAIGIRTECKSSEWAASKWENQPLTLLNWVPKKSYFPEGDWSDDTDQLVAIINSYLDSNGFSTLDFAAKIRDWKRHGFPELGDKRGLGIGKTVKKAILHKSFISNPHRAALEVWVNGSCEIAANGALMRSAILGIINFHDIDQVIRQTQMIGKCTHADPRSLASSVAQTVAIALMLQGVRNIDEVIGASCEIAQNFLKSYREGLDREVHATCSPEISQEYDKNRMRVRKLFKRSFLRKYMHIGLDEMRPIDGKNMGYVYFALGCGFYGIRQNNYEEMIRSIIIEGGDADTNAAIAGALLGCKLGFSRLPSRFVQELRYRDWLETKLNRVIDKILS</sequence>